<dbReference type="EMBL" id="SSOP01000025">
    <property type="protein sequence ID" value="KAB5594130.1"/>
    <property type="molecule type" value="Genomic_DNA"/>
</dbReference>
<dbReference type="AlphaFoldDB" id="A0A5N5QQV1"/>
<organism evidence="1 2">
    <name type="scientific">Ceratobasidium theobromae</name>
    <dbReference type="NCBI Taxonomy" id="1582974"/>
    <lineage>
        <taxon>Eukaryota</taxon>
        <taxon>Fungi</taxon>
        <taxon>Dikarya</taxon>
        <taxon>Basidiomycota</taxon>
        <taxon>Agaricomycotina</taxon>
        <taxon>Agaricomycetes</taxon>
        <taxon>Cantharellales</taxon>
        <taxon>Ceratobasidiaceae</taxon>
        <taxon>Ceratobasidium</taxon>
    </lineage>
</organism>
<name>A0A5N5QQV1_9AGAM</name>
<evidence type="ECO:0000313" key="2">
    <source>
        <dbReference type="Proteomes" id="UP000383932"/>
    </source>
</evidence>
<dbReference type="GO" id="GO:0000470">
    <property type="term" value="P:maturation of LSU-rRNA"/>
    <property type="evidence" value="ECO:0007669"/>
    <property type="project" value="TreeGrafter"/>
</dbReference>
<dbReference type="PANTHER" id="PTHR15002:SF0">
    <property type="entry name" value="RIBOSOMAL BIOGENESIS PROTEIN LAS1L"/>
    <property type="match status" value="1"/>
</dbReference>
<keyword evidence="2" id="KW-1185">Reference proteome</keyword>
<protein>
    <submittedName>
        <fullName evidence="1">Pre-rRNA-processing protein las1</fullName>
    </submittedName>
</protein>
<reference evidence="1 2" key="1">
    <citation type="journal article" date="2019" name="Fungal Biol. Biotechnol.">
        <title>Draft genome sequence of fastidious pathogen Ceratobasidium theobromae, which causes vascular-streak dieback in Theobroma cacao.</title>
        <authorList>
            <person name="Ali S.S."/>
            <person name="Asman A."/>
            <person name="Shao J."/>
            <person name="Firmansyah A.P."/>
            <person name="Susilo A.W."/>
            <person name="Rosmana A."/>
            <person name="McMahon P."/>
            <person name="Junaid M."/>
            <person name="Guest D."/>
            <person name="Kheng T.Y."/>
            <person name="Meinhardt L.W."/>
            <person name="Bailey B.A."/>
        </authorList>
    </citation>
    <scope>NUCLEOTIDE SEQUENCE [LARGE SCALE GENOMIC DNA]</scope>
    <source>
        <strain evidence="1 2">CT2</strain>
    </source>
</reference>
<dbReference type="Pfam" id="PF04031">
    <property type="entry name" value="Las1"/>
    <property type="match status" value="1"/>
</dbReference>
<dbReference type="GO" id="GO:0030687">
    <property type="term" value="C:preribosome, large subunit precursor"/>
    <property type="evidence" value="ECO:0007669"/>
    <property type="project" value="TreeGrafter"/>
</dbReference>
<dbReference type="Proteomes" id="UP000383932">
    <property type="component" value="Unassembled WGS sequence"/>
</dbReference>
<dbReference type="OrthoDB" id="10263222at2759"/>
<proteinExistence type="predicted"/>
<gene>
    <name evidence="1" type="ORF">CTheo_2467</name>
</gene>
<dbReference type="GO" id="GO:0000460">
    <property type="term" value="P:maturation of 5.8S rRNA"/>
    <property type="evidence" value="ECO:0007669"/>
    <property type="project" value="TreeGrafter"/>
</dbReference>
<comment type="caution">
    <text evidence="1">The sequence shown here is derived from an EMBL/GenBank/DDBJ whole genome shotgun (WGS) entry which is preliminary data.</text>
</comment>
<sequence length="471" mass="52823">MSIPKRVPWATLAELDELCAWIYSDNSDITRKQLAKNRLCAWQVNTPLPHALESILYFLNAILLDSTNASSSTLCQAYALALIRFINGLVDPLQQGVFARPIYSLAAQIGLPAWIVELRHRSTHEDLPSIEVLREATNQSMQWLLNRYFLPTLSPTSTAGLESIDAPSLEPLLTEYKSLMKTCIRDASLLGRSKPDIDRLLKRFSAWIADVSTLYAVDLSIQYSGSNITARKLKFATRKFCERLCERNGLVPLSKSKRALLGTVLNHPPNKDIWAILIQHFDKHNEYFLEETLARMVLIVNDNKIVEGDPTYPATIASWMLWIVDTLGDTVLRKDCLRSLLSAAGPEGGNSVVKQLLNSLVCQDENLRTLVDGLLAGIKPKQEVGGFRDLARHSPLTFCRQVIWQPNSMEEIEARQSQLERALLPEVEVGLNQNSARPKELPIDESKLLPPGWCQIPQSSWVPCPIGIPIQ</sequence>
<dbReference type="InterPro" id="IPR007174">
    <property type="entry name" value="Las1"/>
</dbReference>
<dbReference type="PANTHER" id="PTHR15002">
    <property type="entry name" value="RIBOSOMAL BIOGENESIS PROTEIN LAS1L"/>
    <property type="match status" value="1"/>
</dbReference>
<dbReference type="GO" id="GO:0090730">
    <property type="term" value="C:Las1 complex"/>
    <property type="evidence" value="ECO:0007669"/>
    <property type="project" value="InterPro"/>
</dbReference>
<accession>A0A5N5QQV1</accession>
<evidence type="ECO:0000313" key="1">
    <source>
        <dbReference type="EMBL" id="KAB5594130.1"/>
    </source>
</evidence>
<dbReference type="GO" id="GO:0004519">
    <property type="term" value="F:endonuclease activity"/>
    <property type="evidence" value="ECO:0007669"/>
    <property type="project" value="InterPro"/>
</dbReference>